<keyword evidence="11" id="KW-1185">Reference proteome</keyword>
<evidence type="ECO:0000256" key="2">
    <source>
        <dbReference type="ARBA" id="ARBA00010992"/>
    </source>
</evidence>
<dbReference type="PROSITE" id="PS50850">
    <property type="entry name" value="MFS"/>
    <property type="match status" value="1"/>
</dbReference>
<proteinExistence type="inferred from homology"/>
<dbReference type="PRINTS" id="PR00171">
    <property type="entry name" value="SUGRTRNSPORT"/>
</dbReference>
<dbReference type="InterPro" id="IPR050360">
    <property type="entry name" value="MFS_Sugar_Transporters"/>
</dbReference>
<keyword evidence="5 8" id="KW-1133">Transmembrane helix</keyword>
<dbReference type="PANTHER" id="PTHR48022">
    <property type="entry name" value="PLASTIDIC GLUCOSE TRANSPORTER 4"/>
    <property type="match status" value="1"/>
</dbReference>
<feature type="transmembrane region" description="Helical" evidence="8">
    <location>
        <begin position="36"/>
        <end position="56"/>
    </location>
</feature>
<feature type="transmembrane region" description="Helical" evidence="8">
    <location>
        <begin position="279"/>
        <end position="301"/>
    </location>
</feature>
<feature type="transmembrane region" description="Helical" evidence="8">
    <location>
        <begin position="407"/>
        <end position="428"/>
    </location>
</feature>
<dbReference type="EMBL" id="KZ987912">
    <property type="protein sequence ID" value="RKP13961.1"/>
    <property type="molecule type" value="Genomic_DNA"/>
</dbReference>
<comment type="subcellular location">
    <subcellularLocation>
        <location evidence="1">Membrane</location>
        <topology evidence="1">Multi-pass membrane protein</topology>
    </subcellularLocation>
</comment>
<evidence type="ECO:0000313" key="10">
    <source>
        <dbReference type="EMBL" id="RKP13961.1"/>
    </source>
</evidence>
<feature type="transmembrane region" description="Helical" evidence="8">
    <location>
        <begin position="122"/>
        <end position="140"/>
    </location>
</feature>
<dbReference type="AlphaFoldDB" id="A0A4P9Y6V6"/>
<dbReference type="GO" id="GO:0016020">
    <property type="term" value="C:membrane"/>
    <property type="evidence" value="ECO:0007669"/>
    <property type="project" value="UniProtKB-SubCell"/>
</dbReference>
<feature type="transmembrane region" description="Helical" evidence="8">
    <location>
        <begin position="152"/>
        <end position="174"/>
    </location>
</feature>
<dbReference type="FunFam" id="1.20.1250.20:FF:000026">
    <property type="entry name" value="MFS quinate transporter QutD"/>
    <property type="match status" value="1"/>
</dbReference>
<keyword evidence="6 8" id="KW-0472">Membrane</keyword>
<dbReference type="InterPro" id="IPR003663">
    <property type="entry name" value="Sugar/inositol_transpt"/>
</dbReference>
<name>A0A4P9Y6V6_9FUNG</name>
<feature type="transmembrane region" description="Helical" evidence="8">
    <location>
        <begin position="346"/>
        <end position="367"/>
    </location>
</feature>
<feature type="transmembrane region" description="Helical" evidence="8">
    <location>
        <begin position="308"/>
        <end position="331"/>
    </location>
</feature>
<feature type="transmembrane region" description="Helical" evidence="8">
    <location>
        <begin position="65"/>
        <end position="82"/>
    </location>
</feature>
<dbReference type="PROSITE" id="PS00217">
    <property type="entry name" value="SUGAR_TRANSPORT_2"/>
    <property type="match status" value="1"/>
</dbReference>
<feature type="non-terminal residue" evidence="10">
    <location>
        <position position="1"/>
    </location>
</feature>
<feature type="transmembrane region" description="Helical" evidence="8">
    <location>
        <begin position="88"/>
        <end position="110"/>
    </location>
</feature>
<feature type="transmembrane region" description="Helical" evidence="8">
    <location>
        <begin position="243"/>
        <end position="264"/>
    </location>
</feature>
<evidence type="ECO:0000259" key="9">
    <source>
        <dbReference type="PROSITE" id="PS50850"/>
    </source>
</evidence>
<dbReference type="InterPro" id="IPR005828">
    <property type="entry name" value="MFS_sugar_transport-like"/>
</dbReference>
<sequence>IGGVLFGYDSGVINGVLAMTPFQQTFQWKNSAMKGFIVSSLQLGCFLGSLGAGYFCEKFGRKRSVLGGASLFVIGGALQASAHGIPQLIVSRIIAGFAVGILSMGVPLYLSEVAPAKIRGTLVSMQQLAITLGILIAFWIDYGTLNISGNNSWRVPFGIQVGIAGIMAIGMIFLPESPRWLMDNNLEERAEANINRLRNERAIASGETAAEVSEIRESIAFECEVGSGKWSELFVNGMWRRTLIGVLIQIFQQLTGINAVMYYASSILAQAGFDSQSTALLATAGSGIVNVVFTFPGLYFIDRAGRRPLLLSGAAIMTVGMVILGVLIAVYGPEFSNTAAPYGCLVMMYIFTAGFAFSWGPIGWVYPSEIYPLRIRSKAIALTTASNWLFNFAVSQLVPVLMEAIDWGLYIIFAAFGLIMLIWVYFYVPETKGKTLEEIDLMFGSRAGGRAPAPLSSTEKTNDTAVIGVVQEKV</sequence>
<evidence type="ECO:0000256" key="8">
    <source>
        <dbReference type="SAM" id="Phobius"/>
    </source>
</evidence>
<dbReference type="Proteomes" id="UP000267251">
    <property type="component" value="Unassembled WGS sequence"/>
</dbReference>
<reference evidence="11" key="1">
    <citation type="journal article" date="2018" name="Nat. Microbiol.">
        <title>Leveraging single-cell genomics to expand the fungal tree of life.</title>
        <authorList>
            <person name="Ahrendt S.R."/>
            <person name="Quandt C.A."/>
            <person name="Ciobanu D."/>
            <person name="Clum A."/>
            <person name="Salamov A."/>
            <person name="Andreopoulos B."/>
            <person name="Cheng J.F."/>
            <person name="Woyke T."/>
            <person name="Pelin A."/>
            <person name="Henrissat B."/>
            <person name="Reynolds N.K."/>
            <person name="Benny G.L."/>
            <person name="Smith M.E."/>
            <person name="James T.Y."/>
            <person name="Grigoriev I.V."/>
        </authorList>
    </citation>
    <scope>NUCLEOTIDE SEQUENCE [LARGE SCALE GENOMIC DNA]</scope>
</reference>
<evidence type="ECO:0000256" key="1">
    <source>
        <dbReference type="ARBA" id="ARBA00004141"/>
    </source>
</evidence>
<evidence type="ECO:0000256" key="3">
    <source>
        <dbReference type="ARBA" id="ARBA00022448"/>
    </source>
</evidence>
<evidence type="ECO:0000256" key="4">
    <source>
        <dbReference type="ARBA" id="ARBA00022692"/>
    </source>
</evidence>
<feature type="transmembrane region" description="Helical" evidence="8">
    <location>
        <begin position="379"/>
        <end position="401"/>
    </location>
</feature>
<comment type="similarity">
    <text evidence="2 7">Belongs to the major facilitator superfamily. Sugar transporter (TC 2.A.1.1) family.</text>
</comment>
<dbReference type="InterPro" id="IPR036259">
    <property type="entry name" value="MFS_trans_sf"/>
</dbReference>
<dbReference type="SUPFAM" id="SSF103473">
    <property type="entry name" value="MFS general substrate transporter"/>
    <property type="match status" value="1"/>
</dbReference>
<dbReference type="PROSITE" id="PS00216">
    <property type="entry name" value="SUGAR_TRANSPORT_1"/>
    <property type="match status" value="1"/>
</dbReference>
<evidence type="ECO:0000256" key="7">
    <source>
        <dbReference type="RuleBase" id="RU003346"/>
    </source>
</evidence>
<dbReference type="Gene3D" id="1.20.1250.20">
    <property type="entry name" value="MFS general substrate transporter like domains"/>
    <property type="match status" value="1"/>
</dbReference>
<accession>A0A4P9Y6V6</accession>
<dbReference type="PANTHER" id="PTHR48022:SF2">
    <property type="entry name" value="PLASTIDIC GLUCOSE TRANSPORTER 4"/>
    <property type="match status" value="1"/>
</dbReference>
<gene>
    <name evidence="10" type="ORF">BJ684DRAFT_9319</name>
</gene>
<evidence type="ECO:0000313" key="11">
    <source>
        <dbReference type="Proteomes" id="UP000267251"/>
    </source>
</evidence>
<keyword evidence="3 7" id="KW-0813">Transport</keyword>
<feature type="domain" description="Major facilitator superfamily (MFS) profile" evidence="9">
    <location>
        <begin position="1"/>
        <end position="432"/>
    </location>
</feature>
<evidence type="ECO:0000256" key="5">
    <source>
        <dbReference type="ARBA" id="ARBA00022989"/>
    </source>
</evidence>
<dbReference type="InterPro" id="IPR020846">
    <property type="entry name" value="MFS_dom"/>
</dbReference>
<organism evidence="10 11">
    <name type="scientific">Piptocephalis cylindrospora</name>
    <dbReference type="NCBI Taxonomy" id="1907219"/>
    <lineage>
        <taxon>Eukaryota</taxon>
        <taxon>Fungi</taxon>
        <taxon>Fungi incertae sedis</taxon>
        <taxon>Zoopagomycota</taxon>
        <taxon>Zoopagomycotina</taxon>
        <taxon>Zoopagomycetes</taxon>
        <taxon>Zoopagales</taxon>
        <taxon>Piptocephalidaceae</taxon>
        <taxon>Piptocephalis</taxon>
    </lineage>
</organism>
<evidence type="ECO:0000256" key="6">
    <source>
        <dbReference type="ARBA" id="ARBA00023136"/>
    </source>
</evidence>
<keyword evidence="4 8" id="KW-0812">Transmembrane</keyword>
<protein>
    <submittedName>
        <fullName evidence="10">General substrate transporter</fullName>
    </submittedName>
</protein>
<dbReference type="NCBIfam" id="TIGR00879">
    <property type="entry name" value="SP"/>
    <property type="match status" value="1"/>
</dbReference>
<dbReference type="Pfam" id="PF00083">
    <property type="entry name" value="Sugar_tr"/>
    <property type="match status" value="1"/>
</dbReference>
<dbReference type="InterPro" id="IPR005829">
    <property type="entry name" value="Sugar_transporter_CS"/>
</dbReference>
<dbReference type="OrthoDB" id="4142200at2759"/>
<dbReference type="CDD" id="cd17356">
    <property type="entry name" value="MFS_HXT"/>
    <property type="match status" value="1"/>
</dbReference>
<dbReference type="GO" id="GO:0005351">
    <property type="term" value="F:carbohydrate:proton symporter activity"/>
    <property type="evidence" value="ECO:0007669"/>
    <property type="project" value="TreeGrafter"/>
</dbReference>